<evidence type="ECO:0000256" key="16">
    <source>
        <dbReference type="ARBA" id="ARBA00048930"/>
    </source>
</evidence>
<proteinExistence type="inferred from homology"/>
<evidence type="ECO:0000256" key="8">
    <source>
        <dbReference type="ARBA" id="ARBA00022857"/>
    </source>
</evidence>
<keyword evidence="8" id="KW-0521">NADP</keyword>
<evidence type="ECO:0000256" key="12">
    <source>
        <dbReference type="ARBA" id="ARBA00023098"/>
    </source>
</evidence>
<keyword evidence="7" id="KW-0256">Endoplasmic reticulum</keyword>
<comment type="catalytic activity">
    <reaction evidence="16">
        <text>sphinganine + NADP(+) = 3-oxosphinganine + NADPH + H(+)</text>
        <dbReference type="Rhea" id="RHEA:22640"/>
        <dbReference type="ChEBI" id="CHEBI:15378"/>
        <dbReference type="ChEBI" id="CHEBI:57783"/>
        <dbReference type="ChEBI" id="CHEBI:57817"/>
        <dbReference type="ChEBI" id="CHEBI:58299"/>
        <dbReference type="ChEBI" id="CHEBI:58349"/>
        <dbReference type="EC" id="1.1.1.102"/>
    </reaction>
    <physiologicalReaction direction="right-to-left" evidence="16">
        <dbReference type="Rhea" id="RHEA:22642"/>
    </physiologicalReaction>
</comment>
<name>A0A1Y1ZFY5_9PLEO</name>
<sequence length="369" mass="40698">MVIGIFWATVCLLIFLGVLSLDIMGFFSRGNKFQVEGRTILLTGASYGMGRELAKMLSERGANVILVARDVKKLQDALEYAKSFAKNPSTQSFHIISADVTSESENTRLLAEATTWNNGKVPEIVWANAGSAIPQLFIETSIETLRKQMDINYWAAAYLAHKTLKAWLYPETPYPTQDRNQGKIKSEPTRHFIITSSSVAFVNIAGYSPYGPPKSALRGLADSLRSELLMYNGARRSATSTSQAPAPFDVNIHTIYPGTITSPGHKNENETKHQVSHLLESSDPVQSETEAATAVIRGLESGRDMVPTNWLGELMRLSSLGGNPRENIVKDTVGQWLTSILWLFINPDMDGKVWGWGKKEGMPAFKSGK</sequence>
<evidence type="ECO:0000256" key="6">
    <source>
        <dbReference type="ARBA" id="ARBA00022741"/>
    </source>
</evidence>
<dbReference type="InterPro" id="IPR045022">
    <property type="entry name" value="KDSR-like"/>
</dbReference>
<reference evidence="17 18" key="1">
    <citation type="submission" date="2016-07" db="EMBL/GenBank/DDBJ databases">
        <title>Pervasive Adenine N6-methylation of Active Genes in Fungi.</title>
        <authorList>
            <consortium name="DOE Joint Genome Institute"/>
            <person name="Mondo S.J."/>
            <person name="Dannebaum R.O."/>
            <person name="Kuo R.C."/>
            <person name="Labutti K."/>
            <person name="Haridas S."/>
            <person name="Kuo A."/>
            <person name="Salamov A."/>
            <person name="Ahrendt S.R."/>
            <person name="Lipzen A."/>
            <person name="Sullivan W."/>
            <person name="Andreopoulos W.B."/>
            <person name="Clum A."/>
            <person name="Lindquist E."/>
            <person name="Daum C."/>
            <person name="Ramamoorthy G.K."/>
            <person name="Gryganskyi A."/>
            <person name="Culley D."/>
            <person name="Magnuson J.K."/>
            <person name="James T.Y."/>
            <person name="O'Malley M.A."/>
            <person name="Stajich J.E."/>
            <person name="Spatafora J.W."/>
            <person name="Visel A."/>
            <person name="Grigoriev I.V."/>
        </authorList>
    </citation>
    <scope>NUCLEOTIDE SEQUENCE [LARGE SCALE GENOMIC DNA]</scope>
    <source>
        <strain evidence="17 18">CBS 115471</strain>
    </source>
</reference>
<evidence type="ECO:0000256" key="3">
    <source>
        <dbReference type="ARBA" id="ARBA00004991"/>
    </source>
</evidence>
<keyword evidence="10" id="KW-1133">Transmembrane helix</keyword>
<dbReference type="CDD" id="cd08939">
    <property type="entry name" value="KDSR-like_SDR_c"/>
    <property type="match status" value="1"/>
</dbReference>
<evidence type="ECO:0000256" key="5">
    <source>
        <dbReference type="ARBA" id="ARBA00022692"/>
    </source>
</evidence>
<dbReference type="EC" id="1.1.1.102" evidence="14"/>
<dbReference type="GO" id="GO:0030148">
    <property type="term" value="P:sphingolipid biosynthetic process"/>
    <property type="evidence" value="ECO:0007669"/>
    <property type="project" value="InterPro"/>
</dbReference>
<evidence type="ECO:0000256" key="1">
    <source>
        <dbReference type="ARBA" id="ARBA00004586"/>
    </source>
</evidence>
<dbReference type="GO" id="GO:0005789">
    <property type="term" value="C:endoplasmic reticulum membrane"/>
    <property type="evidence" value="ECO:0007669"/>
    <property type="project" value="UniProtKB-SubCell"/>
</dbReference>
<comment type="subcellular location">
    <subcellularLocation>
        <location evidence="1">Endoplasmic reticulum membrane</location>
    </subcellularLocation>
</comment>
<dbReference type="AlphaFoldDB" id="A0A1Y1ZFY5"/>
<comment type="caution">
    <text evidence="17">The sequence shown here is derived from an EMBL/GenBank/DDBJ whole genome shotgun (WGS) entry which is preliminary data.</text>
</comment>
<dbReference type="Gene3D" id="3.40.50.720">
    <property type="entry name" value="NAD(P)-binding Rossmann-like Domain"/>
    <property type="match status" value="1"/>
</dbReference>
<comment type="similarity">
    <text evidence="4">Belongs to the short-chain dehydrogenases/reductases (SDR) family.</text>
</comment>
<evidence type="ECO:0000313" key="18">
    <source>
        <dbReference type="Proteomes" id="UP000193144"/>
    </source>
</evidence>
<evidence type="ECO:0000256" key="9">
    <source>
        <dbReference type="ARBA" id="ARBA00022919"/>
    </source>
</evidence>
<keyword evidence="18" id="KW-1185">Reference proteome</keyword>
<dbReference type="STRING" id="1231657.A0A1Y1ZFY5"/>
<evidence type="ECO:0000256" key="10">
    <source>
        <dbReference type="ARBA" id="ARBA00022989"/>
    </source>
</evidence>
<comment type="pathway">
    <text evidence="2">Lipid metabolism; sphingolipid metabolism.</text>
</comment>
<dbReference type="SUPFAM" id="SSF51735">
    <property type="entry name" value="NAD(P)-binding Rossmann-fold domains"/>
    <property type="match status" value="1"/>
</dbReference>
<evidence type="ECO:0000256" key="11">
    <source>
        <dbReference type="ARBA" id="ARBA00023002"/>
    </source>
</evidence>
<keyword evidence="9" id="KW-0746">Sphingolipid metabolism</keyword>
<keyword evidence="12" id="KW-0443">Lipid metabolism</keyword>
<dbReference type="PRINTS" id="PR00081">
    <property type="entry name" value="GDHRDH"/>
</dbReference>
<evidence type="ECO:0000256" key="4">
    <source>
        <dbReference type="ARBA" id="ARBA00006484"/>
    </source>
</evidence>
<evidence type="ECO:0000256" key="14">
    <source>
        <dbReference type="ARBA" id="ARBA00026112"/>
    </source>
</evidence>
<dbReference type="InterPro" id="IPR036291">
    <property type="entry name" value="NAD(P)-bd_dom_sf"/>
</dbReference>
<dbReference type="Proteomes" id="UP000193144">
    <property type="component" value="Unassembled WGS sequence"/>
</dbReference>
<evidence type="ECO:0000256" key="7">
    <source>
        <dbReference type="ARBA" id="ARBA00022824"/>
    </source>
</evidence>
<keyword evidence="13" id="KW-0472">Membrane</keyword>
<dbReference type="GO" id="GO:0047560">
    <property type="term" value="F:3-dehydrosphinganine reductase activity"/>
    <property type="evidence" value="ECO:0007669"/>
    <property type="project" value="UniProtKB-EC"/>
</dbReference>
<dbReference type="PANTHER" id="PTHR43550">
    <property type="entry name" value="3-KETODIHYDROSPHINGOSINE REDUCTASE"/>
    <property type="match status" value="1"/>
</dbReference>
<dbReference type="EMBL" id="MCFA01000091">
    <property type="protein sequence ID" value="ORY09109.1"/>
    <property type="molecule type" value="Genomic_DNA"/>
</dbReference>
<evidence type="ECO:0000256" key="15">
    <source>
        <dbReference type="ARBA" id="ARBA00044737"/>
    </source>
</evidence>
<dbReference type="PANTHER" id="PTHR43550:SF3">
    <property type="entry name" value="3-KETODIHYDROSPHINGOSINE REDUCTASE"/>
    <property type="match status" value="1"/>
</dbReference>
<keyword evidence="6" id="KW-0547">Nucleotide-binding</keyword>
<comment type="function">
    <text evidence="15">Catalyzes the reduction of 3'-oxosphinganine (3-ketodihydrosphingosine/KDS) to sphinganine (dihydrosphingosine/DHS), the second step of de novo sphingolipid biosynthesis.</text>
</comment>
<dbReference type="InterPro" id="IPR002347">
    <property type="entry name" value="SDR_fam"/>
</dbReference>
<evidence type="ECO:0000256" key="13">
    <source>
        <dbReference type="ARBA" id="ARBA00023136"/>
    </source>
</evidence>
<gene>
    <name evidence="17" type="ORF">BCR34DRAFT_517003</name>
</gene>
<keyword evidence="11" id="KW-0560">Oxidoreductase</keyword>
<dbReference type="OrthoDB" id="10267115at2759"/>
<keyword evidence="5" id="KW-0812">Transmembrane</keyword>
<dbReference type="GO" id="GO:0000166">
    <property type="term" value="F:nucleotide binding"/>
    <property type="evidence" value="ECO:0007669"/>
    <property type="project" value="UniProtKB-KW"/>
</dbReference>
<comment type="pathway">
    <text evidence="3">Sphingolipid metabolism.</text>
</comment>
<accession>A0A1Y1ZFY5</accession>
<protein>
    <recommendedName>
        <fullName evidence="14">3-dehydrosphinganine reductase</fullName>
        <ecNumber evidence="14">1.1.1.102</ecNumber>
    </recommendedName>
</protein>
<organism evidence="17 18">
    <name type="scientific">Clohesyomyces aquaticus</name>
    <dbReference type="NCBI Taxonomy" id="1231657"/>
    <lineage>
        <taxon>Eukaryota</taxon>
        <taxon>Fungi</taxon>
        <taxon>Dikarya</taxon>
        <taxon>Ascomycota</taxon>
        <taxon>Pezizomycotina</taxon>
        <taxon>Dothideomycetes</taxon>
        <taxon>Pleosporomycetidae</taxon>
        <taxon>Pleosporales</taxon>
        <taxon>Lindgomycetaceae</taxon>
        <taxon>Clohesyomyces</taxon>
    </lineage>
</organism>
<dbReference type="Pfam" id="PF00106">
    <property type="entry name" value="adh_short"/>
    <property type="match status" value="1"/>
</dbReference>
<evidence type="ECO:0000313" key="17">
    <source>
        <dbReference type="EMBL" id="ORY09109.1"/>
    </source>
</evidence>
<dbReference type="GO" id="GO:0006666">
    <property type="term" value="P:3-keto-sphinganine metabolic process"/>
    <property type="evidence" value="ECO:0007669"/>
    <property type="project" value="InterPro"/>
</dbReference>
<dbReference type="FunFam" id="3.40.50.720:FF:000456">
    <property type="entry name" value="3-ketodihydrosphingosine reductase tsc10"/>
    <property type="match status" value="1"/>
</dbReference>
<evidence type="ECO:0000256" key="2">
    <source>
        <dbReference type="ARBA" id="ARBA00004760"/>
    </source>
</evidence>